<dbReference type="InterPro" id="IPR052512">
    <property type="entry name" value="4CMD/NDH-1_regulator"/>
</dbReference>
<dbReference type="PANTHER" id="PTHR33570">
    <property type="entry name" value="4-CARBOXYMUCONOLACTONE DECARBOXYLASE FAMILY PROTEIN"/>
    <property type="match status" value="1"/>
</dbReference>
<keyword evidence="3" id="KW-1185">Reference proteome</keyword>
<dbReference type="PANTHER" id="PTHR33570:SF2">
    <property type="entry name" value="CARBOXYMUCONOLACTONE DECARBOXYLASE-LIKE DOMAIN-CONTAINING PROTEIN"/>
    <property type="match status" value="1"/>
</dbReference>
<dbReference type="InterPro" id="IPR029032">
    <property type="entry name" value="AhpD-like"/>
</dbReference>
<dbReference type="Proteomes" id="UP000632138">
    <property type="component" value="Unassembled WGS sequence"/>
</dbReference>
<accession>A0ABS2AGQ4</accession>
<dbReference type="InterPro" id="IPR003779">
    <property type="entry name" value="CMD-like"/>
</dbReference>
<comment type="caution">
    <text evidence="2">The sequence shown here is derived from an EMBL/GenBank/DDBJ whole genome shotgun (WGS) entry which is preliminary data.</text>
</comment>
<gene>
    <name evidence="2" type="ORF">JIG36_22965</name>
</gene>
<dbReference type="SUPFAM" id="SSF69118">
    <property type="entry name" value="AhpD-like"/>
    <property type="match status" value="1"/>
</dbReference>
<dbReference type="Gene3D" id="1.20.1290.10">
    <property type="entry name" value="AhpD-like"/>
    <property type="match status" value="1"/>
</dbReference>
<dbReference type="RefSeq" id="WP_203378433.1">
    <property type="nucleotide sequence ID" value="NZ_JAENHP010000007.1"/>
</dbReference>
<evidence type="ECO:0000259" key="1">
    <source>
        <dbReference type="Pfam" id="PF02627"/>
    </source>
</evidence>
<reference evidence="2 3" key="1">
    <citation type="submission" date="2021-01" db="EMBL/GenBank/DDBJ databases">
        <title>Actinoplanes sp. nov. LDG1-06 isolated from lichen.</title>
        <authorList>
            <person name="Saeng-In P."/>
            <person name="Phongsopitanun W."/>
            <person name="Kanchanasin P."/>
            <person name="Yuki M."/>
            <person name="Kudo T."/>
            <person name="Ohkuma M."/>
            <person name="Tanasupawat S."/>
        </authorList>
    </citation>
    <scope>NUCLEOTIDE SEQUENCE [LARGE SCALE GENOMIC DNA]</scope>
    <source>
        <strain evidence="2 3">LDG1-06</strain>
    </source>
</reference>
<evidence type="ECO:0000313" key="2">
    <source>
        <dbReference type="EMBL" id="MBM2618426.1"/>
    </source>
</evidence>
<proteinExistence type="predicted"/>
<protein>
    <submittedName>
        <fullName evidence="2">Carboxymuconolactone decarboxylase family protein</fullName>
    </submittedName>
</protein>
<name>A0ABS2AGQ4_9ACTN</name>
<dbReference type="Pfam" id="PF02627">
    <property type="entry name" value="CMD"/>
    <property type="match status" value="2"/>
</dbReference>
<dbReference type="EMBL" id="JAENHP010000007">
    <property type="protein sequence ID" value="MBM2618426.1"/>
    <property type="molecule type" value="Genomic_DNA"/>
</dbReference>
<feature type="domain" description="Carboxymuconolactone decarboxylase-like" evidence="1">
    <location>
        <begin position="3"/>
        <end position="65"/>
    </location>
</feature>
<sequence>MTGTLNQQQRATAAIAAFTATGRIPQLRDALGDGLDAGLSVNQVKEILVQMYAYAGFPRSLNALGTFMALLEQRRADGHTDPAGDEPKSLPAGTDMLEVGTANQTQLSGAPVSGPLFDFAPAIDRFLKTHLFGDIFSRDNLDWQSREIATVAALAGLEGLDSQLQSHFRIALNTGLTGAQLRELVTGLPEHNGRTAELLNQVLTGR</sequence>
<organism evidence="2 3">
    <name type="scientific">Paractinoplanes ovalisporus</name>
    <dbReference type="NCBI Taxonomy" id="2810368"/>
    <lineage>
        <taxon>Bacteria</taxon>
        <taxon>Bacillati</taxon>
        <taxon>Actinomycetota</taxon>
        <taxon>Actinomycetes</taxon>
        <taxon>Micromonosporales</taxon>
        <taxon>Micromonosporaceae</taxon>
        <taxon>Paractinoplanes</taxon>
    </lineage>
</organism>
<feature type="domain" description="Carboxymuconolactone decarboxylase-like" evidence="1">
    <location>
        <begin position="121"/>
        <end position="186"/>
    </location>
</feature>
<evidence type="ECO:0000313" key="3">
    <source>
        <dbReference type="Proteomes" id="UP000632138"/>
    </source>
</evidence>